<organism evidence="4">
    <name type="scientific">Harpegnathos saltator</name>
    <name type="common">Jerdon's jumping ant</name>
    <dbReference type="NCBI Taxonomy" id="610380"/>
    <lineage>
        <taxon>Eukaryota</taxon>
        <taxon>Metazoa</taxon>
        <taxon>Ecdysozoa</taxon>
        <taxon>Arthropoda</taxon>
        <taxon>Hexapoda</taxon>
        <taxon>Insecta</taxon>
        <taxon>Pterygota</taxon>
        <taxon>Neoptera</taxon>
        <taxon>Endopterygota</taxon>
        <taxon>Hymenoptera</taxon>
        <taxon>Apocrita</taxon>
        <taxon>Aculeata</taxon>
        <taxon>Formicoidea</taxon>
        <taxon>Formicidae</taxon>
        <taxon>Ponerinae</taxon>
        <taxon>Ponerini</taxon>
        <taxon>Harpegnathos</taxon>
    </lineage>
</organism>
<name>E2BVL1_HARSA</name>
<dbReference type="PhylomeDB" id="E2BVL1"/>
<evidence type="ECO:0000313" key="4">
    <source>
        <dbReference type="Proteomes" id="UP000008237"/>
    </source>
</evidence>
<proteinExistence type="predicted"/>
<feature type="compositionally biased region" description="Basic and acidic residues" evidence="1">
    <location>
        <begin position="64"/>
        <end position="75"/>
    </location>
</feature>
<keyword evidence="4" id="KW-1185">Reference proteome</keyword>
<reference evidence="3 4" key="1">
    <citation type="journal article" date="2010" name="Science">
        <title>Genomic comparison of the ants Camponotus floridanus and Harpegnathos saltator.</title>
        <authorList>
            <person name="Bonasio R."/>
            <person name="Zhang G."/>
            <person name="Ye C."/>
            <person name="Mutti N.S."/>
            <person name="Fang X."/>
            <person name="Qin N."/>
            <person name="Donahue G."/>
            <person name="Yang P."/>
            <person name="Li Q."/>
            <person name="Li C."/>
            <person name="Zhang P."/>
            <person name="Huang Z."/>
            <person name="Berger S.L."/>
            <person name="Reinberg D."/>
            <person name="Wang J."/>
            <person name="Liebig J."/>
        </authorList>
    </citation>
    <scope>NUCLEOTIDE SEQUENCE [LARGE SCALE GENOMIC DNA]</scope>
    <source>
        <strain evidence="3 4">R22 G/1</strain>
    </source>
</reference>
<feature type="signal peptide" evidence="2">
    <location>
        <begin position="1"/>
        <end position="25"/>
    </location>
</feature>
<accession>E2BVL1</accession>
<feature type="region of interest" description="Disordered" evidence="1">
    <location>
        <begin position="49"/>
        <end position="82"/>
    </location>
</feature>
<feature type="region of interest" description="Disordered" evidence="1">
    <location>
        <begin position="116"/>
        <end position="136"/>
    </location>
</feature>
<dbReference type="InParanoid" id="E2BVL1"/>
<dbReference type="KEGG" id="hst:109504189"/>
<evidence type="ECO:0000256" key="1">
    <source>
        <dbReference type="SAM" id="MobiDB-lite"/>
    </source>
</evidence>
<feature type="compositionally biased region" description="Basic residues" evidence="1">
    <location>
        <begin position="119"/>
        <end position="128"/>
    </location>
</feature>
<protein>
    <submittedName>
        <fullName evidence="3">Uncharacterized protein</fullName>
    </submittedName>
</protein>
<gene>
    <name evidence="3" type="ORF">EAI_10796</name>
</gene>
<dbReference type="OrthoDB" id="7701314at2759"/>
<evidence type="ECO:0000313" key="3">
    <source>
        <dbReference type="EMBL" id="EFN80281.1"/>
    </source>
</evidence>
<dbReference type="AlphaFoldDB" id="E2BVL1"/>
<sequence length="250" mass="28650">MSVTGVGLCLTVLLTCVIVDMLVQAASLRRHHSHHSRPQHDDFEELTSLGLSPKHSEKRHVYPRHRDNPRERRGYLQESGAGLFPSSDYEDVEVQAPLLHRRRHVSRNYQGDEYERQHSARRLHHRHPAPSNSYLSVNERLRQLNDRQANSLPDFFELEVRQAQNSTVCNYTVVPVPDPKGCRTPKNLEHIMCNRAGSSCFDTNSHCCIQTYKKIDVSYGDGTSDVIKLYVGCVCVRQELLIETKLPIDN</sequence>
<keyword evidence="2" id="KW-0732">Signal</keyword>
<dbReference type="Proteomes" id="UP000008237">
    <property type="component" value="Unassembled WGS sequence"/>
</dbReference>
<evidence type="ECO:0000256" key="2">
    <source>
        <dbReference type="SAM" id="SignalP"/>
    </source>
</evidence>
<feature type="chain" id="PRO_5003158309" evidence="2">
    <location>
        <begin position="26"/>
        <end position="250"/>
    </location>
</feature>
<dbReference type="EMBL" id="GL450875">
    <property type="protein sequence ID" value="EFN80281.1"/>
    <property type="molecule type" value="Genomic_DNA"/>
</dbReference>